<dbReference type="EMBL" id="SRYB01000025">
    <property type="protein sequence ID" value="TGY77409.1"/>
    <property type="molecule type" value="Genomic_DNA"/>
</dbReference>
<accession>A0AC61RBQ1</accession>
<proteinExistence type="predicted"/>
<reference evidence="1" key="1">
    <citation type="submission" date="2019-04" db="EMBL/GenBank/DDBJ databases">
        <title>Microbes associate with the intestines of laboratory mice.</title>
        <authorList>
            <person name="Navarre W."/>
            <person name="Wong E."/>
            <person name="Huang K."/>
            <person name="Tropini C."/>
            <person name="Ng K."/>
            <person name="Yu B."/>
        </authorList>
    </citation>
    <scope>NUCLEOTIDE SEQUENCE</scope>
    <source>
        <strain evidence="1">NM04_E33</strain>
    </source>
</reference>
<keyword evidence="1" id="KW-0378">Hydrolase</keyword>
<evidence type="ECO:0000313" key="2">
    <source>
        <dbReference type="Proteomes" id="UP000306319"/>
    </source>
</evidence>
<name>A0AC61RBQ1_9BACT</name>
<sequence length="826" mass="94252">MHIIQSCYSVFNTRIYKFLLLLIVFVAIGLIPFPLEAREVISLNRDWLFHAGDVADGASAHTLSPGWITVNVPHDYQISQPWVAPGVDERGDADNPVANVASRLSSRGFKEMGCGWYRKTIIPDNDWKGRRILLDFEGIMLVGDVYLNGELIGGTDYGYLGFEIDVTDKLRYGEENVIAVRADTGSPENSRWYTGGGLYRDVNLKITDPELYFTRHPLYVTTPEVERDRAVVRIQAEVANHIASLDSLRMKTVIRDADGKAVYEAESSHRFNRKQTIKEYEADSLVLDNPRLWDCETPHLYTATVTLLRPDATVADEVSTRFGVRKLEYSPEYGLRINGKKVLLKGIANHHTLGALGAAAYPRAIEKRIRLLKDFGFNHIRCSHNPYSESLMDLCDEYGILVVDELYDKWLTQYAGGRKDWMEQWPHDVPEWVRRDRNHPCVVMWSLGNELQLLWDIPYADWGVTPYRMQKALLDRYDRTRPVTVAMHPRGRNEKTDSLPAPLAMETDVAAYNYRYMYFPGDSRRFPRMMFYQSEANTSNMGPNYFDMDLDKVIGLAYWGMIDYLGESAGWPAKGWEQGVFDISLEPKPNAYFLKSYFKEDEPLVHIAVYEDEEPYIWNDIQMGGKRLSDHWNYPEPSILKLYTYTNADEVELKINGKTIGRKRNDRTDSRRRNRIMWENVEYSPGNIEAFAYNDGESNPVARHRIETSGRASHLLLTADNADWRADGTDLQHVRVEAVDKKGRRDVSARGMLTFSVEGPAEIVGVINGDNRSNELTVGNSRSLYNGTATVILRSKPESGTALLRITSPDFKPVMMKLPVSPVDGK</sequence>
<organism evidence="1 2">
    <name type="scientific">Lepagella muris</name>
    <dbReference type="NCBI Taxonomy" id="3032870"/>
    <lineage>
        <taxon>Bacteria</taxon>
        <taxon>Pseudomonadati</taxon>
        <taxon>Bacteroidota</taxon>
        <taxon>Bacteroidia</taxon>
        <taxon>Bacteroidales</taxon>
        <taxon>Muribaculaceae</taxon>
        <taxon>Lepagella</taxon>
    </lineage>
</organism>
<gene>
    <name evidence="1" type="ORF">E5331_14585</name>
</gene>
<dbReference type="Proteomes" id="UP000306319">
    <property type="component" value="Unassembled WGS sequence"/>
</dbReference>
<protein>
    <submittedName>
        <fullName evidence="1">Glycoside hydrolase family 2 protein</fullName>
    </submittedName>
</protein>
<keyword evidence="2" id="KW-1185">Reference proteome</keyword>
<evidence type="ECO:0000313" key="1">
    <source>
        <dbReference type="EMBL" id="TGY77409.1"/>
    </source>
</evidence>
<comment type="caution">
    <text evidence="1">The sequence shown here is derived from an EMBL/GenBank/DDBJ whole genome shotgun (WGS) entry which is preliminary data.</text>
</comment>